<dbReference type="AlphaFoldDB" id="A0A0T6LSB7"/>
<dbReference type="InterPro" id="IPR036890">
    <property type="entry name" value="HATPase_C_sf"/>
</dbReference>
<feature type="domain" description="Histidine kinase/HSP90-like ATPase" evidence="2">
    <location>
        <begin position="20"/>
        <end position="138"/>
    </location>
</feature>
<keyword evidence="1" id="KW-0723">Serine/threonine-protein kinase</keyword>
<comment type="caution">
    <text evidence="3">The sequence shown here is derived from an EMBL/GenBank/DDBJ whole genome shotgun (WGS) entry which is preliminary data.</text>
</comment>
<dbReference type="Proteomes" id="UP000050867">
    <property type="component" value="Unassembled WGS sequence"/>
</dbReference>
<keyword evidence="1" id="KW-0808">Transferase</keyword>
<dbReference type="STRING" id="76728.AQ490_24325"/>
<accession>A0A0T6LSB7</accession>
<reference evidence="3 4" key="1">
    <citation type="submission" date="2015-10" db="EMBL/GenBank/DDBJ databases">
        <title>Draft genome sequence of pyrrolomycin-producing Streptomyces vitaminophilus.</title>
        <authorList>
            <person name="Graham D.E."/>
            <person name="Mahan K.M."/>
            <person name="Klingeman D.M."/>
            <person name="Hettich R.L."/>
            <person name="Parry R.J."/>
        </authorList>
    </citation>
    <scope>NUCLEOTIDE SEQUENCE [LARGE SCALE GENOMIC DNA]</scope>
    <source>
        <strain evidence="3 4">ATCC 31673</strain>
    </source>
</reference>
<dbReference type="InterPro" id="IPR003594">
    <property type="entry name" value="HATPase_dom"/>
</dbReference>
<evidence type="ECO:0000259" key="2">
    <source>
        <dbReference type="Pfam" id="PF13581"/>
    </source>
</evidence>
<evidence type="ECO:0000313" key="3">
    <source>
        <dbReference type="EMBL" id="KRV48684.1"/>
    </source>
</evidence>
<dbReference type="Pfam" id="PF13581">
    <property type="entry name" value="HATPase_c_2"/>
    <property type="match status" value="1"/>
</dbReference>
<gene>
    <name evidence="3" type="ORF">AQ490_24325</name>
</gene>
<dbReference type="eggNOG" id="COG3920">
    <property type="taxonomic scope" value="Bacteria"/>
</dbReference>
<keyword evidence="1" id="KW-0418">Kinase</keyword>
<dbReference type="EMBL" id="LLZU01000020">
    <property type="protein sequence ID" value="KRV48684.1"/>
    <property type="molecule type" value="Genomic_DNA"/>
</dbReference>
<sequence length="152" mass="16368">MPADAPSPARCVQSLLSSCPRGARRARWLAVRWLEEWGWPPRCVASQDVALLVSELATNAVLHGGRPGWYFGLRLAVADGGTTLLVEVTDVAPEQGPTNGQALAVPGTDSETGRGMLLVDTIADRWGVRHADPFTKTVWCQLDLGRPEPSGR</sequence>
<organism evidence="3 4">
    <name type="scientific">Wenjunlia vitaminophila</name>
    <name type="common">Streptomyces vitaminophilus</name>
    <dbReference type="NCBI Taxonomy" id="76728"/>
    <lineage>
        <taxon>Bacteria</taxon>
        <taxon>Bacillati</taxon>
        <taxon>Actinomycetota</taxon>
        <taxon>Actinomycetes</taxon>
        <taxon>Kitasatosporales</taxon>
        <taxon>Streptomycetaceae</taxon>
        <taxon>Wenjunlia</taxon>
    </lineage>
</organism>
<name>A0A0T6LSB7_WENVI</name>
<proteinExistence type="predicted"/>
<keyword evidence="4" id="KW-1185">Reference proteome</keyword>
<dbReference type="Gene3D" id="3.30.565.10">
    <property type="entry name" value="Histidine kinase-like ATPase, C-terminal domain"/>
    <property type="match status" value="1"/>
</dbReference>
<dbReference type="InterPro" id="IPR050267">
    <property type="entry name" value="Anti-sigma-factor_SerPK"/>
</dbReference>
<protein>
    <recommendedName>
        <fullName evidence="2">Histidine kinase/HSP90-like ATPase domain-containing protein</fullName>
    </recommendedName>
</protein>
<evidence type="ECO:0000313" key="4">
    <source>
        <dbReference type="Proteomes" id="UP000050867"/>
    </source>
</evidence>
<dbReference type="GO" id="GO:0004674">
    <property type="term" value="F:protein serine/threonine kinase activity"/>
    <property type="evidence" value="ECO:0007669"/>
    <property type="project" value="UniProtKB-KW"/>
</dbReference>
<dbReference type="PANTHER" id="PTHR35526:SF3">
    <property type="entry name" value="ANTI-SIGMA-F FACTOR RSBW"/>
    <property type="match status" value="1"/>
</dbReference>
<evidence type="ECO:0000256" key="1">
    <source>
        <dbReference type="ARBA" id="ARBA00022527"/>
    </source>
</evidence>
<dbReference type="CDD" id="cd16936">
    <property type="entry name" value="HATPase_RsbW-like"/>
    <property type="match status" value="1"/>
</dbReference>
<dbReference type="PANTHER" id="PTHR35526">
    <property type="entry name" value="ANTI-SIGMA-F FACTOR RSBW-RELATED"/>
    <property type="match status" value="1"/>
</dbReference>